<accession>W6T980</accession>
<evidence type="ECO:0000313" key="1">
    <source>
        <dbReference type="EMBL" id="ETY74979.1"/>
    </source>
</evidence>
<protein>
    <submittedName>
        <fullName evidence="1">Uncharacterized protein</fullName>
    </submittedName>
</protein>
<dbReference type="AlphaFoldDB" id="W6T980"/>
<dbReference type="HOGENOM" id="CLU_170252_0_0_9"/>
<comment type="caution">
    <text evidence="1">The sequence shown here is derived from an EMBL/GenBank/DDBJ whole genome shotgun (WGS) entry which is preliminary data.</text>
</comment>
<gene>
    <name evidence="1" type="ORF">LFAB_04335</name>
</gene>
<dbReference type="OrthoDB" id="2328112at2"/>
<name>W6T980_9LACO</name>
<reference evidence="1 2" key="1">
    <citation type="journal article" date="2014" name="Genome Announc.">
        <title>Genome Sequence of Lactobacillus fabifermentans Strain T30PCM01, Isolated from Fermenting Grape Marc.</title>
        <authorList>
            <person name="Treu L."/>
            <person name="Vendramin V."/>
            <person name="Bovo B."/>
            <person name="Giacomini A."/>
            <person name="Corich V."/>
            <person name="Campanaro S."/>
        </authorList>
    </citation>
    <scope>NUCLEOTIDE SEQUENCE [LARGE SCALE GENOMIC DNA]</scope>
    <source>
        <strain evidence="1 2">T30PCM01</strain>
    </source>
</reference>
<dbReference type="RefSeq" id="WP_024624751.1">
    <property type="nucleotide sequence ID" value="NZ_KK036475.1"/>
</dbReference>
<dbReference type="STRING" id="1400520.LFAB_04335"/>
<sequence>MKCKKVKKLLIGLCTVVALALLLFVPFTPKNAVRLSILENMHPFGAVMAFPSKMKKGDSTGLSGNHIANYYQVLVKVSSDMGGFDTYIVGVKEKKNGEMFYKAELVYDPA</sequence>
<evidence type="ECO:0000313" key="2">
    <source>
        <dbReference type="Proteomes" id="UP000019247"/>
    </source>
</evidence>
<dbReference type="Proteomes" id="UP000019247">
    <property type="component" value="Unassembled WGS sequence"/>
</dbReference>
<proteinExistence type="predicted"/>
<dbReference type="EMBL" id="AWWK01000022">
    <property type="protein sequence ID" value="ETY74979.1"/>
    <property type="molecule type" value="Genomic_DNA"/>
</dbReference>
<organism evidence="1 2">
    <name type="scientific">Lactiplantibacillus fabifermentans T30PCM01</name>
    <dbReference type="NCBI Taxonomy" id="1400520"/>
    <lineage>
        <taxon>Bacteria</taxon>
        <taxon>Bacillati</taxon>
        <taxon>Bacillota</taxon>
        <taxon>Bacilli</taxon>
        <taxon>Lactobacillales</taxon>
        <taxon>Lactobacillaceae</taxon>
        <taxon>Lactiplantibacillus</taxon>
    </lineage>
</organism>